<reference evidence="3 4" key="1">
    <citation type="submission" date="2019-07" db="EMBL/GenBank/DDBJ databases">
        <title>Rufibacter sp. nov., isolated from lake sediment.</title>
        <authorList>
            <person name="Qu J.-H."/>
        </authorList>
    </citation>
    <scope>NUCLEOTIDE SEQUENCE [LARGE SCALE GENOMIC DNA]</scope>
    <source>
        <strain evidence="3 4">NBS58-1</strain>
    </source>
</reference>
<feature type="domain" description="Acyltransferase 3" evidence="2">
    <location>
        <begin position="24"/>
        <end position="214"/>
    </location>
</feature>
<dbReference type="OrthoDB" id="290051at2"/>
<dbReference type="EMBL" id="VKKY01000002">
    <property type="protein sequence ID" value="KAA3438563.1"/>
    <property type="molecule type" value="Genomic_DNA"/>
</dbReference>
<dbReference type="InterPro" id="IPR050879">
    <property type="entry name" value="Acyltransferase_3"/>
</dbReference>
<dbReference type="AlphaFoldDB" id="A0A5B6TQ64"/>
<accession>A0A5B6TQ64</accession>
<dbReference type="GO" id="GO:0016747">
    <property type="term" value="F:acyltransferase activity, transferring groups other than amino-acyl groups"/>
    <property type="evidence" value="ECO:0007669"/>
    <property type="project" value="InterPro"/>
</dbReference>
<gene>
    <name evidence="3" type="ORF">FOA19_15140</name>
</gene>
<dbReference type="PANTHER" id="PTHR23028:SF53">
    <property type="entry name" value="ACYL_TRANSF_3 DOMAIN-CONTAINING PROTEIN"/>
    <property type="match status" value="1"/>
</dbReference>
<keyword evidence="3" id="KW-0808">Transferase</keyword>
<feature type="transmembrane region" description="Helical" evidence="1">
    <location>
        <begin position="200"/>
        <end position="217"/>
    </location>
</feature>
<evidence type="ECO:0000256" key="1">
    <source>
        <dbReference type="SAM" id="Phobius"/>
    </source>
</evidence>
<comment type="caution">
    <text evidence="3">The sequence shown here is derived from an EMBL/GenBank/DDBJ whole genome shotgun (WGS) entry which is preliminary data.</text>
</comment>
<evidence type="ECO:0000259" key="2">
    <source>
        <dbReference type="Pfam" id="PF01757"/>
    </source>
</evidence>
<name>A0A5B6TQ64_9BACT</name>
<feature type="transmembrane region" description="Helical" evidence="1">
    <location>
        <begin position="146"/>
        <end position="166"/>
    </location>
</feature>
<evidence type="ECO:0000313" key="4">
    <source>
        <dbReference type="Proteomes" id="UP000324133"/>
    </source>
</evidence>
<feature type="transmembrane region" description="Helical" evidence="1">
    <location>
        <begin position="97"/>
        <end position="117"/>
    </location>
</feature>
<keyword evidence="1" id="KW-0812">Transmembrane</keyword>
<evidence type="ECO:0000313" key="3">
    <source>
        <dbReference type="EMBL" id="KAA3438563.1"/>
    </source>
</evidence>
<dbReference type="Proteomes" id="UP000324133">
    <property type="component" value="Unassembled WGS sequence"/>
</dbReference>
<dbReference type="PANTHER" id="PTHR23028">
    <property type="entry name" value="ACETYLTRANSFERASE"/>
    <property type="match status" value="1"/>
</dbReference>
<sequence>MKSTGKDAPFLSQPSAQASSSRLEFLDFLRCIAASAVMLQHALESKSPAFAEFSTKYFQFGVFGVTLFFLTSGFIIPVSIERANSIKAFWISRIYRLFPLYLVSILVTLLLISLGWLEGTPPTAASLLANAVMLAKFLGQPLIQGLYWTLNLEMVFYLLVTGLFMVGLLQRSVLLAMGALAAALLLGVVGTQVLHFFESGWGLCFQLATMFVGTVYFR</sequence>
<feature type="transmembrane region" description="Helical" evidence="1">
    <location>
        <begin position="173"/>
        <end position="194"/>
    </location>
</feature>
<keyword evidence="3" id="KW-0012">Acyltransferase</keyword>
<organism evidence="3 4">
    <name type="scientific">Rufibacter hautae</name>
    <dbReference type="NCBI Taxonomy" id="2595005"/>
    <lineage>
        <taxon>Bacteria</taxon>
        <taxon>Pseudomonadati</taxon>
        <taxon>Bacteroidota</taxon>
        <taxon>Cytophagia</taxon>
        <taxon>Cytophagales</taxon>
        <taxon>Hymenobacteraceae</taxon>
        <taxon>Rufibacter</taxon>
    </lineage>
</organism>
<dbReference type="Pfam" id="PF01757">
    <property type="entry name" value="Acyl_transf_3"/>
    <property type="match status" value="1"/>
</dbReference>
<dbReference type="GO" id="GO:0016020">
    <property type="term" value="C:membrane"/>
    <property type="evidence" value="ECO:0007669"/>
    <property type="project" value="TreeGrafter"/>
</dbReference>
<dbReference type="RefSeq" id="WP_149091621.1">
    <property type="nucleotide sequence ID" value="NZ_VKKY01000002.1"/>
</dbReference>
<proteinExistence type="predicted"/>
<keyword evidence="1" id="KW-0472">Membrane</keyword>
<protein>
    <submittedName>
        <fullName evidence="3">Acyltransferase</fullName>
    </submittedName>
</protein>
<dbReference type="GO" id="GO:0000271">
    <property type="term" value="P:polysaccharide biosynthetic process"/>
    <property type="evidence" value="ECO:0007669"/>
    <property type="project" value="TreeGrafter"/>
</dbReference>
<keyword evidence="1" id="KW-1133">Transmembrane helix</keyword>
<feature type="transmembrane region" description="Helical" evidence="1">
    <location>
        <begin position="57"/>
        <end position="76"/>
    </location>
</feature>
<dbReference type="InterPro" id="IPR002656">
    <property type="entry name" value="Acyl_transf_3_dom"/>
</dbReference>
<keyword evidence="4" id="KW-1185">Reference proteome</keyword>